<comment type="subcellular location">
    <subcellularLocation>
        <location evidence="1">Membrane</location>
        <topology evidence="1">Multi-pass membrane protein</topology>
    </subcellularLocation>
</comment>
<keyword evidence="6 7" id="KW-0472">Membrane</keyword>
<keyword evidence="5 7" id="KW-1133">Transmembrane helix</keyword>
<feature type="transmembrane region" description="Helical" evidence="7">
    <location>
        <begin position="127"/>
        <end position="149"/>
    </location>
</feature>
<evidence type="ECO:0000256" key="1">
    <source>
        <dbReference type="ARBA" id="ARBA00004141"/>
    </source>
</evidence>
<gene>
    <name evidence="9" type="ORF">A4D02_05510</name>
</gene>
<dbReference type="GO" id="GO:0008233">
    <property type="term" value="F:peptidase activity"/>
    <property type="evidence" value="ECO:0007669"/>
    <property type="project" value="UniProtKB-KW"/>
</dbReference>
<dbReference type="InterPro" id="IPR050925">
    <property type="entry name" value="Rhomboid_protease_S54"/>
</dbReference>
<feature type="transmembrane region" description="Helical" evidence="7">
    <location>
        <begin position="17"/>
        <end position="34"/>
    </location>
</feature>
<accession>A0ABX3NVP9</accession>
<feature type="transmembrane region" description="Helical" evidence="7">
    <location>
        <begin position="87"/>
        <end position="115"/>
    </location>
</feature>
<comment type="similarity">
    <text evidence="2">Belongs to the peptidase S54 family.</text>
</comment>
<proteinExistence type="inferred from homology"/>
<dbReference type="PANTHER" id="PTHR43731">
    <property type="entry name" value="RHOMBOID PROTEASE"/>
    <property type="match status" value="1"/>
</dbReference>
<dbReference type="InterPro" id="IPR035952">
    <property type="entry name" value="Rhomboid-like_sf"/>
</dbReference>
<feature type="domain" description="Peptidase S54 rhomboid" evidence="8">
    <location>
        <begin position="89"/>
        <end position="236"/>
    </location>
</feature>
<evidence type="ECO:0000256" key="6">
    <source>
        <dbReference type="ARBA" id="ARBA00023136"/>
    </source>
</evidence>
<evidence type="ECO:0000256" key="4">
    <source>
        <dbReference type="ARBA" id="ARBA00022801"/>
    </source>
</evidence>
<name>A0ABX3NVP9_9BACT</name>
<dbReference type="Pfam" id="PF01694">
    <property type="entry name" value="Rhomboid"/>
    <property type="match status" value="1"/>
</dbReference>
<evidence type="ECO:0000256" key="5">
    <source>
        <dbReference type="ARBA" id="ARBA00022989"/>
    </source>
</evidence>
<keyword evidence="4" id="KW-0378">Hydrolase</keyword>
<evidence type="ECO:0000256" key="2">
    <source>
        <dbReference type="ARBA" id="ARBA00009045"/>
    </source>
</evidence>
<keyword evidence="10" id="KW-1185">Reference proteome</keyword>
<dbReference type="Proteomes" id="UP000192277">
    <property type="component" value="Unassembled WGS sequence"/>
</dbReference>
<dbReference type="InterPro" id="IPR022764">
    <property type="entry name" value="Peptidase_S54_rhomboid_dom"/>
</dbReference>
<evidence type="ECO:0000313" key="10">
    <source>
        <dbReference type="Proteomes" id="UP000192277"/>
    </source>
</evidence>
<dbReference type="EMBL" id="LWBO01000012">
    <property type="protein sequence ID" value="OQP48178.1"/>
    <property type="molecule type" value="Genomic_DNA"/>
</dbReference>
<dbReference type="GO" id="GO:0006508">
    <property type="term" value="P:proteolysis"/>
    <property type="evidence" value="ECO:0007669"/>
    <property type="project" value="UniProtKB-KW"/>
</dbReference>
<evidence type="ECO:0000256" key="3">
    <source>
        <dbReference type="ARBA" id="ARBA00022692"/>
    </source>
</evidence>
<organism evidence="9 10">
    <name type="scientific">Niastella koreensis</name>
    <dbReference type="NCBI Taxonomy" id="354356"/>
    <lineage>
        <taxon>Bacteria</taxon>
        <taxon>Pseudomonadati</taxon>
        <taxon>Bacteroidota</taxon>
        <taxon>Chitinophagia</taxon>
        <taxon>Chitinophagales</taxon>
        <taxon>Chitinophagaceae</taxon>
        <taxon>Niastella</taxon>
    </lineage>
</organism>
<reference evidence="9 10" key="1">
    <citation type="submission" date="2016-04" db="EMBL/GenBank/DDBJ databases">
        <authorList>
            <person name="Chen L."/>
            <person name="Zhuang W."/>
            <person name="Wang G."/>
        </authorList>
    </citation>
    <scope>NUCLEOTIDE SEQUENCE [LARGE SCALE GENOMIC DNA]</scope>
    <source>
        <strain evidence="10">GR20</strain>
    </source>
</reference>
<protein>
    <submittedName>
        <fullName evidence="9">Rhomboid family intramembrane serine protease</fullName>
    </submittedName>
</protein>
<keyword evidence="9" id="KW-0645">Protease</keyword>
<evidence type="ECO:0000259" key="8">
    <source>
        <dbReference type="Pfam" id="PF01694"/>
    </source>
</evidence>
<evidence type="ECO:0000256" key="7">
    <source>
        <dbReference type="SAM" id="Phobius"/>
    </source>
</evidence>
<dbReference type="Gene3D" id="1.20.1540.10">
    <property type="entry name" value="Rhomboid-like"/>
    <property type="match status" value="1"/>
</dbReference>
<dbReference type="RefSeq" id="WP_014221359.1">
    <property type="nucleotide sequence ID" value="NZ_LWBO01000012.1"/>
</dbReference>
<keyword evidence="3 7" id="KW-0812">Transmembrane</keyword>
<dbReference type="PANTHER" id="PTHR43731:SF14">
    <property type="entry name" value="PRESENILIN-ASSOCIATED RHOMBOID-LIKE PROTEIN, MITOCHONDRIAL"/>
    <property type="match status" value="1"/>
</dbReference>
<comment type="caution">
    <text evidence="9">The sequence shown here is derived from an EMBL/GenBank/DDBJ whole genome shotgun (WGS) entry which is preliminary data.</text>
</comment>
<evidence type="ECO:0000313" key="9">
    <source>
        <dbReference type="EMBL" id="OQP48178.1"/>
    </source>
</evidence>
<feature type="transmembrane region" description="Helical" evidence="7">
    <location>
        <begin position="222"/>
        <end position="240"/>
    </location>
</feature>
<sequence>MVFPIGDDNRDRKTFPIVNYLLIALNVFVFIYWQRWGHNSEVTLGYSTVPAEILTGRDIVTQSLMEKDPITGNVTEYPGLGPTNIPVFLTLFTSMFMHGGIAHLAGNMLYLWIFGDNVEDAMGHIKYFFFYLLCGALASLCHVFSTLIFGPSLLIPSLGASGAISGVLGAYLRLFPGKRVHLLTFFIIISVPAFIAVGVWFAFQVVNGLGALGGDDAGGVAYAAHIGGFIVGLLLVGWFGKDYISRKRVAKASRGRFI</sequence>
<feature type="transmembrane region" description="Helical" evidence="7">
    <location>
        <begin position="155"/>
        <end position="175"/>
    </location>
</feature>
<dbReference type="SUPFAM" id="SSF144091">
    <property type="entry name" value="Rhomboid-like"/>
    <property type="match status" value="1"/>
</dbReference>
<feature type="transmembrane region" description="Helical" evidence="7">
    <location>
        <begin position="182"/>
        <end position="202"/>
    </location>
</feature>